<protein>
    <submittedName>
        <fullName evidence="1">Uncharacterized protein</fullName>
    </submittedName>
</protein>
<dbReference type="Proteomes" id="UP000652219">
    <property type="component" value="Unassembled WGS sequence"/>
</dbReference>
<evidence type="ECO:0000313" key="1">
    <source>
        <dbReference type="EMBL" id="KAF6800193.1"/>
    </source>
</evidence>
<accession>A0A8H6IW46</accession>
<comment type="caution">
    <text evidence="1">The sequence shown here is derived from an EMBL/GenBank/DDBJ whole genome shotgun (WGS) entry which is preliminary data.</text>
</comment>
<keyword evidence="2" id="KW-1185">Reference proteome</keyword>
<evidence type="ECO:0000313" key="2">
    <source>
        <dbReference type="Proteomes" id="UP000652219"/>
    </source>
</evidence>
<name>A0A8H6IW46_9PEZI</name>
<organism evidence="1 2">
    <name type="scientific">Colletotrichum sojae</name>
    <dbReference type="NCBI Taxonomy" id="2175907"/>
    <lineage>
        <taxon>Eukaryota</taxon>
        <taxon>Fungi</taxon>
        <taxon>Dikarya</taxon>
        <taxon>Ascomycota</taxon>
        <taxon>Pezizomycotina</taxon>
        <taxon>Sordariomycetes</taxon>
        <taxon>Hypocreomycetidae</taxon>
        <taxon>Glomerellales</taxon>
        <taxon>Glomerellaceae</taxon>
        <taxon>Colletotrichum</taxon>
        <taxon>Colletotrichum orchidearum species complex</taxon>
    </lineage>
</organism>
<reference evidence="1 2" key="1">
    <citation type="journal article" date="2020" name="Phytopathology">
        <title>Genome Sequence Resources of Colletotrichum truncatum, C. plurivorum, C. musicola, and C. sojae: Four Species Pathogenic to Soybean (Glycine max).</title>
        <authorList>
            <person name="Rogerio F."/>
            <person name="Boufleur T.R."/>
            <person name="Ciampi-Guillardi M."/>
            <person name="Sukno S.A."/>
            <person name="Thon M.R."/>
            <person name="Massola Junior N.S."/>
            <person name="Baroncelli R."/>
        </authorList>
    </citation>
    <scope>NUCLEOTIDE SEQUENCE [LARGE SCALE GENOMIC DNA]</scope>
    <source>
        <strain evidence="1 2">LFN0009</strain>
    </source>
</reference>
<proteinExistence type="predicted"/>
<sequence length="82" mass="8821">MAEAEAEVAMALNGFSEAALRESSSSREAWSQNLGMMTGDDGLWSRFSSRASVSRFLLSGLLGTVKWASQANGILLRNQPIV</sequence>
<gene>
    <name evidence="1" type="ORF">CSOJ01_12307</name>
</gene>
<dbReference type="EMBL" id="WIGN01000311">
    <property type="protein sequence ID" value="KAF6800193.1"/>
    <property type="molecule type" value="Genomic_DNA"/>
</dbReference>
<dbReference type="AlphaFoldDB" id="A0A8H6IW46"/>